<protein>
    <recommendedName>
        <fullName evidence="2">BTB domain-containing protein</fullName>
    </recommendedName>
</protein>
<dbReference type="EMBL" id="KQ085913">
    <property type="protein sequence ID" value="KLO16664.1"/>
    <property type="molecule type" value="Genomic_DNA"/>
</dbReference>
<feature type="region of interest" description="Disordered" evidence="1">
    <location>
        <begin position="181"/>
        <end position="207"/>
    </location>
</feature>
<dbReference type="Gene3D" id="3.30.710.10">
    <property type="entry name" value="Potassium Channel Kv1.1, Chain A"/>
    <property type="match status" value="1"/>
</dbReference>
<dbReference type="SUPFAM" id="SSF54695">
    <property type="entry name" value="POZ domain"/>
    <property type="match status" value="1"/>
</dbReference>
<name>A0A0H2RY38_9AGAM</name>
<dbReference type="STRING" id="27342.A0A0H2RY38"/>
<reference evidence="3 4" key="1">
    <citation type="submission" date="2015-04" db="EMBL/GenBank/DDBJ databases">
        <title>Complete genome sequence of Schizopora paradoxa KUC8140, a cosmopolitan wood degrader in East Asia.</title>
        <authorList>
            <consortium name="DOE Joint Genome Institute"/>
            <person name="Min B."/>
            <person name="Park H."/>
            <person name="Jang Y."/>
            <person name="Kim J.-J."/>
            <person name="Kim K.H."/>
            <person name="Pangilinan J."/>
            <person name="Lipzen A."/>
            <person name="Riley R."/>
            <person name="Grigoriev I.V."/>
            <person name="Spatafora J.W."/>
            <person name="Choi I.-G."/>
        </authorList>
    </citation>
    <scope>NUCLEOTIDE SEQUENCE [LARGE SCALE GENOMIC DNA]</scope>
    <source>
        <strain evidence="3 4">KUC8140</strain>
    </source>
</reference>
<dbReference type="InterPro" id="IPR000210">
    <property type="entry name" value="BTB/POZ_dom"/>
</dbReference>
<sequence length="379" mass="42418">MSPPSSLSSAERYTVVVRDEEFTLSRSQLEFDSPNYFTALFFGDFAEGEHKLTTIHVDRNPTLFAIIIEYLSGYPLSLPIAPKALPRTMDTRTAMLALADDAAFYGLDKLHSLITSPSKPNIDFSWTGFSGQVVSFDDVLRGSLPDSVSYTTSGLCSFDDGGSIKPVIIFARNMALRLVGNPNLDKSGRPGPDPRSSNSSSDDDEPTASYRLLLTRAARIQLERQPRRYSCSLAFEFDDDDKPNPSHQALRVSALPETRIRVDDGLGGDRNSQTCRLEQFAGCWRARRVPFHPVFDVPSDDKEAELIFDRAFPRPFEDAARRTDLDRTEFTLWADELLFVITGRGFIAGTLQLRVKLLDVRARTRASVFDSLRPPYLVD</sequence>
<keyword evidence="4" id="KW-1185">Reference proteome</keyword>
<dbReference type="InterPro" id="IPR011333">
    <property type="entry name" value="SKP1/BTB/POZ_sf"/>
</dbReference>
<dbReference type="AlphaFoldDB" id="A0A0H2RY38"/>
<gene>
    <name evidence="3" type="ORF">SCHPADRAFT_822806</name>
</gene>
<dbReference type="InParanoid" id="A0A0H2RY38"/>
<evidence type="ECO:0000313" key="4">
    <source>
        <dbReference type="Proteomes" id="UP000053477"/>
    </source>
</evidence>
<evidence type="ECO:0000256" key="1">
    <source>
        <dbReference type="SAM" id="MobiDB-lite"/>
    </source>
</evidence>
<accession>A0A0H2RY38</accession>
<feature type="domain" description="BTB" evidence="2">
    <location>
        <begin position="11"/>
        <end position="80"/>
    </location>
</feature>
<dbReference type="PANTHER" id="PTHR31758:SF2">
    <property type="entry name" value="BTB_POZ DOMAIN-CONTAINING PROTEIN YLR108C"/>
    <property type="match status" value="1"/>
</dbReference>
<organism evidence="3 4">
    <name type="scientific">Schizopora paradoxa</name>
    <dbReference type="NCBI Taxonomy" id="27342"/>
    <lineage>
        <taxon>Eukaryota</taxon>
        <taxon>Fungi</taxon>
        <taxon>Dikarya</taxon>
        <taxon>Basidiomycota</taxon>
        <taxon>Agaricomycotina</taxon>
        <taxon>Agaricomycetes</taxon>
        <taxon>Hymenochaetales</taxon>
        <taxon>Schizoporaceae</taxon>
        <taxon>Schizopora</taxon>
    </lineage>
</organism>
<dbReference type="PROSITE" id="PS50097">
    <property type="entry name" value="BTB"/>
    <property type="match status" value="1"/>
</dbReference>
<evidence type="ECO:0000259" key="2">
    <source>
        <dbReference type="PROSITE" id="PS50097"/>
    </source>
</evidence>
<dbReference type="Proteomes" id="UP000053477">
    <property type="component" value="Unassembled WGS sequence"/>
</dbReference>
<dbReference type="OrthoDB" id="2370221at2759"/>
<evidence type="ECO:0000313" key="3">
    <source>
        <dbReference type="EMBL" id="KLO16664.1"/>
    </source>
</evidence>
<proteinExistence type="predicted"/>
<dbReference type="PANTHER" id="PTHR31758">
    <property type="entry name" value="BTB/POZ DOMAIN-CONTAINING PROTEIN YLR108C"/>
    <property type="match status" value="1"/>
</dbReference>